<name>A0A8R1TW59_ONCVO</name>
<keyword evidence="2" id="KW-1185">Reference proteome</keyword>
<proteinExistence type="predicted"/>
<organism evidence="1 2">
    <name type="scientific">Onchocerca volvulus</name>
    <dbReference type="NCBI Taxonomy" id="6282"/>
    <lineage>
        <taxon>Eukaryota</taxon>
        <taxon>Metazoa</taxon>
        <taxon>Ecdysozoa</taxon>
        <taxon>Nematoda</taxon>
        <taxon>Chromadorea</taxon>
        <taxon>Rhabditida</taxon>
        <taxon>Spirurina</taxon>
        <taxon>Spiruromorpha</taxon>
        <taxon>Filarioidea</taxon>
        <taxon>Onchocercidae</taxon>
        <taxon>Onchocerca</taxon>
    </lineage>
</organism>
<dbReference type="EnsemblMetazoa" id="OVOC5585.1">
    <property type="protein sequence ID" value="OVOC5585.1"/>
    <property type="gene ID" value="WBGene00242394"/>
</dbReference>
<evidence type="ECO:0000313" key="2">
    <source>
        <dbReference type="Proteomes" id="UP000024404"/>
    </source>
</evidence>
<reference evidence="1" key="2">
    <citation type="submission" date="2022-06" db="UniProtKB">
        <authorList>
            <consortium name="EnsemblMetazoa"/>
        </authorList>
    </citation>
    <scope>IDENTIFICATION</scope>
</reference>
<sequence>MIMITKIKFGDVPVASLTSVNVNGMIARVKLAAITIKISIPSCILQDIFKSYSTHKIIR</sequence>
<reference evidence="2" key="1">
    <citation type="submission" date="2013-10" db="EMBL/GenBank/DDBJ databases">
        <title>Genome sequencing of Onchocerca volvulus.</title>
        <authorList>
            <person name="Cotton J."/>
            <person name="Tsai J."/>
            <person name="Stanley E."/>
            <person name="Tracey A."/>
            <person name="Holroyd N."/>
            <person name="Lustigman S."/>
            <person name="Berriman M."/>
        </authorList>
    </citation>
    <scope>NUCLEOTIDE SEQUENCE</scope>
</reference>
<protein>
    <submittedName>
        <fullName evidence="1">Uncharacterized protein</fullName>
    </submittedName>
</protein>
<dbReference type="Proteomes" id="UP000024404">
    <property type="component" value="Unassembled WGS sequence"/>
</dbReference>
<accession>A0A8R1TW59</accession>
<dbReference type="AlphaFoldDB" id="A0A8R1TW59"/>
<dbReference type="EMBL" id="CMVM020000161">
    <property type="status" value="NOT_ANNOTATED_CDS"/>
    <property type="molecule type" value="Genomic_DNA"/>
</dbReference>
<evidence type="ECO:0000313" key="1">
    <source>
        <dbReference type="EnsemblMetazoa" id="OVOC5585.1"/>
    </source>
</evidence>